<reference evidence="8" key="1">
    <citation type="submission" date="2019-10" db="EMBL/GenBank/DDBJ databases">
        <authorList>
            <consortium name="DOE Joint Genome Institute"/>
            <person name="Kuo A."/>
            <person name="Miyauchi S."/>
            <person name="Kiss E."/>
            <person name="Drula E."/>
            <person name="Kohler A."/>
            <person name="Sanchez-Garcia M."/>
            <person name="Andreopoulos B."/>
            <person name="Barry K.W."/>
            <person name="Bonito G."/>
            <person name="Buee M."/>
            <person name="Carver A."/>
            <person name="Chen C."/>
            <person name="Cichocki N."/>
            <person name="Clum A."/>
            <person name="Culley D."/>
            <person name="Crous P.W."/>
            <person name="Fauchery L."/>
            <person name="Girlanda M."/>
            <person name="Hayes R."/>
            <person name="Keri Z."/>
            <person name="LaButti K."/>
            <person name="Lipzen A."/>
            <person name="Lombard V."/>
            <person name="Magnuson J."/>
            <person name="Maillard F."/>
            <person name="Morin E."/>
            <person name="Murat C."/>
            <person name="Nolan M."/>
            <person name="Ohm R."/>
            <person name="Pangilinan J."/>
            <person name="Pereira M."/>
            <person name="Perotto S."/>
            <person name="Peter M."/>
            <person name="Riley R."/>
            <person name="Sitrit Y."/>
            <person name="Stielow B."/>
            <person name="Szollosi G."/>
            <person name="Zifcakova L."/>
            <person name="Stursova M."/>
            <person name="Spatafora J.W."/>
            <person name="Tedersoo L."/>
            <person name="Vaario L.-M."/>
            <person name="Yamada A."/>
            <person name="Yan M."/>
            <person name="Wang P."/>
            <person name="Xu J."/>
            <person name="Bruns T."/>
            <person name="Baldrian P."/>
            <person name="Vilgalys R."/>
            <person name="Henrissat B."/>
            <person name="Grigoriev I.V."/>
            <person name="Hibbett D."/>
            <person name="Nagy L.G."/>
            <person name="Martin F.M."/>
        </authorList>
    </citation>
    <scope>NUCLEOTIDE SEQUENCE</scope>
    <source>
        <strain evidence="8">BED1</strain>
    </source>
</reference>
<evidence type="ECO:0000259" key="7">
    <source>
        <dbReference type="PROSITE" id="PS50305"/>
    </source>
</evidence>
<dbReference type="PROSITE" id="PS50305">
    <property type="entry name" value="SIRTUIN"/>
    <property type="match status" value="1"/>
</dbReference>
<keyword evidence="3" id="KW-0808">Transferase</keyword>
<feature type="binding site" evidence="6">
    <location>
        <position position="137"/>
    </location>
    <ligand>
        <name>Zn(2+)</name>
        <dbReference type="ChEBI" id="CHEBI:29105"/>
    </ligand>
</feature>
<dbReference type="GO" id="GO:0005634">
    <property type="term" value="C:nucleus"/>
    <property type="evidence" value="ECO:0007669"/>
    <property type="project" value="TreeGrafter"/>
</dbReference>
<dbReference type="GO" id="GO:0070403">
    <property type="term" value="F:NAD+ binding"/>
    <property type="evidence" value="ECO:0007669"/>
    <property type="project" value="InterPro"/>
</dbReference>
<dbReference type="GO" id="GO:0017136">
    <property type="term" value="F:histone deacetylase activity, NAD-dependent"/>
    <property type="evidence" value="ECO:0007669"/>
    <property type="project" value="TreeGrafter"/>
</dbReference>
<dbReference type="GO" id="GO:0005739">
    <property type="term" value="C:mitochondrion"/>
    <property type="evidence" value="ECO:0007669"/>
    <property type="project" value="UniProtKB-SubCell"/>
</dbReference>
<dbReference type="InterPro" id="IPR029035">
    <property type="entry name" value="DHS-like_NAD/FAD-binding_dom"/>
</dbReference>
<dbReference type="GO" id="GO:1990414">
    <property type="term" value="P:replication-born double-strand break repair via sister chromatid exchange"/>
    <property type="evidence" value="ECO:0007669"/>
    <property type="project" value="TreeGrafter"/>
</dbReference>
<dbReference type="InterPro" id="IPR003000">
    <property type="entry name" value="Sirtuin"/>
</dbReference>
<protein>
    <submittedName>
        <fullName evidence="8">DHS-like NAD/FAD-binding domain-containing protein</fullName>
    </submittedName>
</protein>
<dbReference type="InterPro" id="IPR050134">
    <property type="entry name" value="NAD-dep_sirtuin_deacylases"/>
</dbReference>
<dbReference type="GO" id="GO:0000122">
    <property type="term" value="P:negative regulation of transcription by RNA polymerase II"/>
    <property type="evidence" value="ECO:0007669"/>
    <property type="project" value="TreeGrafter"/>
</dbReference>
<feature type="binding site" evidence="6">
    <location>
        <position position="140"/>
    </location>
    <ligand>
        <name>Zn(2+)</name>
        <dbReference type="ChEBI" id="CHEBI:29105"/>
    </ligand>
</feature>
<sequence length="368" mass="41416">MHPDAVAYVGAGISVAAGIPDFRSKQVIPGIPELAQRKLKDMFQLSMIMDETLRPSFARFSASLAQKTEDSQPTLFHKLLKALEDRGTLVRIYTQNIDGLESKAGVSTYHRSCPQTGDGLQRSTCIPLHGSLRYIYCQSCHAVEEMKHHQDELMHGTFPSCRSCQREQHARREAGKRARLVPTMVPDVVLYGQEHPDSQGITEFQMQDLSGTQPIDLLLVVGTGMHVIGTQRIIREFSKQVRKNRSPTDPSPCVVYLNLECKQQKKWESIFDVWIQADCQTVAAAILDTLKEKGEKEKRKLHVSDTYEVDCLSVQHEQEPEYLTAHPGLRTGSRSGFSYGYGPGVKPYMRQPCGVRQSSAQFPHEIYL</sequence>
<evidence type="ECO:0000256" key="3">
    <source>
        <dbReference type="ARBA" id="ARBA00022679"/>
    </source>
</evidence>
<evidence type="ECO:0000256" key="4">
    <source>
        <dbReference type="ARBA" id="ARBA00023027"/>
    </source>
</evidence>
<dbReference type="Proteomes" id="UP001194468">
    <property type="component" value="Unassembled WGS sequence"/>
</dbReference>
<keyword evidence="6" id="KW-0479">Metal-binding</keyword>
<comment type="subcellular location">
    <subcellularLocation>
        <location evidence="1">Mitochondrion</location>
    </subcellularLocation>
</comment>
<feature type="active site" description="Proton acceptor" evidence="6">
    <location>
        <position position="129"/>
    </location>
</feature>
<dbReference type="SUPFAM" id="SSF52467">
    <property type="entry name" value="DHS-like NAD/FAD-binding domain"/>
    <property type="match status" value="1"/>
</dbReference>
<keyword evidence="4" id="KW-0520">NAD</keyword>
<dbReference type="InterPro" id="IPR026590">
    <property type="entry name" value="Ssirtuin_cat_dom"/>
</dbReference>
<evidence type="ECO:0000256" key="1">
    <source>
        <dbReference type="ARBA" id="ARBA00004173"/>
    </source>
</evidence>
<accession>A0AAD4BFG6</accession>
<organism evidence="8 9">
    <name type="scientific">Boletus edulis BED1</name>
    <dbReference type="NCBI Taxonomy" id="1328754"/>
    <lineage>
        <taxon>Eukaryota</taxon>
        <taxon>Fungi</taxon>
        <taxon>Dikarya</taxon>
        <taxon>Basidiomycota</taxon>
        <taxon>Agaricomycotina</taxon>
        <taxon>Agaricomycetes</taxon>
        <taxon>Agaricomycetidae</taxon>
        <taxon>Boletales</taxon>
        <taxon>Boletineae</taxon>
        <taxon>Boletaceae</taxon>
        <taxon>Boletoideae</taxon>
        <taxon>Boletus</taxon>
    </lineage>
</organism>
<dbReference type="EMBL" id="WHUW01000083">
    <property type="protein sequence ID" value="KAF8427122.1"/>
    <property type="molecule type" value="Genomic_DNA"/>
</dbReference>
<evidence type="ECO:0000256" key="6">
    <source>
        <dbReference type="PROSITE-ProRule" id="PRU00236"/>
    </source>
</evidence>
<dbReference type="AlphaFoldDB" id="A0AAD4BFG6"/>
<evidence type="ECO:0000256" key="2">
    <source>
        <dbReference type="ARBA" id="ARBA00006924"/>
    </source>
</evidence>
<dbReference type="GO" id="GO:0046872">
    <property type="term" value="F:metal ion binding"/>
    <property type="evidence" value="ECO:0007669"/>
    <property type="project" value="UniProtKB-KW"/>
</dbReference>
<dbReference type="PANTHER" id="PTHR11085">
    <property type="entry name" value="NAD-DEPENDENT PROTEIN DEACYLASE SIRTUIN-5, MITOCHONDRIAL-RELATED"/>
    <property type="match status" value="1"/>
</dbReference>
<evidence type="ECO:0000256" key="5">
    <source>
        <dbReference type="ARBA" id="ARBA00023128"/>
    </source>
</evidence>
<dbReference type="Gene3D" id="3.40.50.1220">
    <property type="entry name" value="TPP-binding domain"/>
    <property type="match status" value="1"/>
</dbReference>
<reference evidence="8" key="2">
    <citation type="journal article" date="2020" name="Nat. Commun.">
        <title>Large-scale genome sequencing of mycorrhizal fungi provides insights into the early evolution of symbiotic traits.</title>
        <authorList>
            <person name="Miyauchi S."/>
            <person name="Kiss E."/>
            <person name="Kuo A."/>
            <person name="Drula E."/>
            <person name="Kohler A."/>
            <person name="Sanchez-Garcia M."/>
            <person name="Morin E."/>
            <person name="Andreopoulos B."/>
            <person name="Barry K.W."/>
            <person name="Bonito G."/>
            <person name="Buee M."/>
            <person name="Carver A."/>
            <person name="Chen C."/>
            <person name="Cichocki N."/>
            <person name="Clum A."/>
            <person name="Culley D."/>
            <person name="Crous P.W."/>
            <person name="Fauchery L."/>
            <person name="Girlanda M."/>
            <person name="Hayes R.D."/>
            <person name="Keri Z."/>
            <person name="LaButti K."/>
            <person name="Lipzen A."/>
            <person name="Lombard V."/>
            <person name="Magnuson J."/>
            <person name="Maillard F."/>
            <person name="Murat C."/>
            <person name="Nolan M."/>
            <person name="Ohm R.A."/>
            <person name="Pangilinan J."/>
            <person name="Pereira M.F."/>
            <person name="Perotto S."/>
            <person name="Peter M."/>
            <person name="Pfister S."/>
            <person name="Riley R."/>
            <person name="Sitrit Y."/>
            <person name="Stielow J.B."/>
            <person name="Szollosi G."/>
            <person name="Zifcakova L."/>
            <person name="Stursova M."/>
            <person name="Spatafora J.W."/>
            <person name="Tedersoo L."/>
            <person name="Vaario L.M."/>
            <person name="Yamada A."/>
            <person name="Yan M."/>
            <person name="Wang P."/>
            <person name="Xu J."/>
            <person name="Bruns T."/>
            <person name="Baldrian P."/>
            <person name="Vilgalys R."/>
            <person name="Dunand C."/>
            <person name="Henrissat B."/>
            <person name="Grigoriev I.V."/>
            <person name="Hibbett D."/>
            <person name="Nagy L.G."/>
            <person name="Martin F.M."/>
        </authorList>
    </citation>
    <scope>NUCLEOTIDE SEQUENCE</scope>
    <source>
        <strain evidence="8">BED1</strain>
    </source>
</reference>
<dbReference type="Pfam" id="PF02146">
    <property type="entry name" value="SIR2"/>
    <property type="match status" value="1"/>
</dbReference>
<name>A0AAD4BFG6_BOLED</name>
<dbReference type="GO" id="GO:0031934">
    <property type="term" value="C:mating-type region heterochromatin"/>
    <property type="evidence" value="ECO:0007669"/>
    <property type="project" value="TreeGrafter"/>
</dbReference>
<dbReference type="PANTHER" id="PTHR11085:SF15">
    <property type="entry name" value="NAD-DEPENDENT HISTONE DEACETYLASE HST4"/>
    <property type="match status" value="1"/>
</dbReference>
<gene>
    <name evidence="8" type="ORF">L210DRAFT_3420420</name>
</gene>
<feature type="binding site" evidence="6">
    <location>
        <position position="161"/>
    </location>
    <ligand>
        <name>Zn(2+)</name>
        <dbReference type="ChEBI" id="CHEBI:29105"/>
    </ligand>
</feature>
<dbReference type="GO" id="GO:0006282">
    <property type="term" value="P:regulation of DNA repair"/>
    <property type="evidence" value="ECO:0007669"/>
    <property type="project" value="TreeGrafter"/>
</dbReference>
<dbReference type="GO" id="GO:0031508">
    <property type="term" value="P:pericentric heterochromatin formation"/>
    <property type="evidence" value="ECO:0007669"/>
    <property type="project" value="TreeGrafter"/>
</dbReference>
<evidence type="ECO:0000313" key="8">
    <source>
        <dbReference type="EMBL" id="KAF8427122.1"/>
    </source>
</evidence>
<keyword evidence="6" id="KW-0862">Zinc</keyword>
<evidence type="ECO:0000313" key="9">
    <source>
        <dbReference type="Proteomes" id="UP001194468"/>
    </source>
</evidence>
<keyword evidence="9" id="KW-1185">Reference proteome</keyword>
<proteinExistence type="inferred from homology"/>
<comment type="caution">
    <text evidence="8">The sequence shown here is derived from an EMBL/GenBank/DDBJ whole genome shotgun (WGS) entry which is preliminary data.</text>
</comment>
<feature type="binding site" evidence="6">
    <location>
        <position position="164"/>
    </location>
    <ligand>
        <name>Zn(2+)</name>
        <dbReference type="ChEBI" id="CHEBI:29105"/>
    </ligand>
</feature>
<feature type="domain" description="Deacetylase sirtuin-type" evidence="7">
    <location>
        <begin position="1"/>
        <end position="293"/>
    </location>
</feature>
<comment type="similarity">
    <text evidence="2">Belongs to the sirtuin family. Class I subfamily.</text>
</comment>
<keyword evidence="5" id="KW-0496">Mitochondrion</keyword>